<evidence type="ECO:0000313" key="1">
    <source>
        <dbReference type="EMBL" id="CAJ0598777.1"/>
    </source>
</evidence>
<dbReference type="EMBL" id="CATQJL010000223">
    <property type="protein sequence ID" value="CAJ0598777.1"/>
    <property type="molecule type" value="Genomic_DNA"/>
</dbReference>
<protein>
    <submittedName>
        <fullName evidence="1">Uncharacterized protein</fullName>
    </submittedName>
</protein>
<proteinExistence type="predicted"/>
<keyword evidence="2" id="KW-1185">Reference proteome</keyword>
<reference evidence="1" key="1">
    <citation type="submission" date="2023-07" db="EMBL/GenBank/DDBJ databases">
        <authorList>
            <consortium name="CYATHOMIX"/>
        </authorList>
    </citation>
    <scope>NUCLEOTIDE SEQUENCE</scope>
    <source>
        <strain evidence="1">N/A</strain>
    </source>
</reference>
<dbReference type="Proteomes" id="UP001176961">
    <property type="component" value="Unassembled WGS sequence"/>
</dbReference>
<gene>
    <name evidence="1" type="ORF">CYNAS_LOCUS10760</name>
</gene>
<organism evidence="1 2">
    <name type="scientific">Cylicocyclus nassatus</name>
    <name type="common">Nematode worm</name>
    <dbReference type="NCBI Taxonomy" id="53992"/>
    <lineage>
        <taxon>Eukaryota</taxon>
        <taxon>Metazoa</taxon>
        <taxon>Ecdysozoa</taxon>
        <taxon>Nematoda</taxon>
        <taxon>Chromadorea</taxon>
        <taxon>Rhabditida</taxon>
        <taxon>Rhabditina</taxon>
        <taxon>Rhabditomorpha</taxon>
        <taxon>Strongyloidea</taxon>
        <taxon>Strongylidae</taxon>
        <taxon>Cylicocyclus</taxon>
    </lineage>
</organism>
<name>A0AA36M6M3_CYLNA</name>
<dbReference type="AlphaFoldDB" id="A0AA36M6M3"/>
<sequence length="110" mass="12020">MQAQYLLQVVLASGGRLSTTENLCCLNEGDIPADIPAHLNDAIKTFSKVKKETIPAEEAGSSMDVEMVAKAGSQFPARRQQSTPSRIVGQNYDWLLFFPESCLNPIVSSF</sequence>
<comment type="caution">
    <text evidence="1">The sequence shown here is derived from an EMBL/GenBank/DDBJ whole genome shotgun (WGS) entry which is preliminary data.</text>
</comment>
<accession>A0AA36M6M3</accession>
<evidence type="ECO:0000313" key="2">
    <source>
        <dbReference type="Proteomes" id="UP001176961"/>
    </source>
</evidence>